<feature type="transmembrane region" description="Helical" evidence="1">
    <location>
        <begin position="29"/>
        <end position="47"/>
    </location>
</feature>
<feature type="transmembrane region" description="Helical" evidence="1">
    <location>
        <begin position="59"/>
        <end position="80"/>
    </location>
</feature>
<evidence type="ECO:0000256" key="1">
    <source>
        <dbReference type="SAM" id="Phobius"/>
    </source>
</evidence>
<proteinExistence type="predicted"/>
<dbReference type="EMBL" id="JAZHXI010000017">
    <property type="protein sequence ID" value="KAL2062133.1"/>
    <property type="molecule type" value="Genomic_DNA"/>
</dbReference>
<sequence length="193" mass="21791">MSDIKEYEAMATSRDHVAPLPKGFVTVRIMQLILSVTIFFLSIFMHVQKRASRWGDEAYGTQIEIGLSILTIFALAYIILSTYRYPQFYNYWAILALDITFIGVWCVGFLFSTNSGFKTWSGCGYVLNKSLHTYVEDCEDLTGNKTYMAAANARWAVMGFAATLVILWLVSFIVVTVGIARHRKAGRHCKSVV</sequence>
<comment type="caution">
    <text evidence="2">The sequence shown here is derived from an EMBL/GenBank/DDBJ whole genome shotgun (WGS) entry which is preliminary data.</text>
</comment>
<keyword evidence="3" id="KW-1185">Reference proteome</keyword>
<dbReference type="PANTHER" id="PTHR37451:SF4">
    <property type="entry name" value="MARVEL DOMAIN-CONTAINING PROTEIN"/>
    <property type="match status" value="1"/>
</dbReference>
<dbReference type="Proteomes" id="UP001595075">
    <property type="component" value="Unassembled WGS sequence"/>
</dbReference>
<keyword evidence="1" id="KW-1133">Transmembrane helix</keyword>
<gene>
    <name evidence="2" type="ORF">VTL71DRAFT_6399</name>
</gene>
<feature type="transmembrane region" description="Helical" evidence="1">
    <location>
        <begin position="155"/>
        <end position="180"/>
    </location>
</feature>
<accession>A0ABR4BWX3</accession>
<name>A0ABR4BWX3_9HELO</name>
<evidence type="ECO:0000313" key="2">
    <source>
        <dbReference type="EMBL" id="KAL2062133.1"/>
    </source>
</evidence>
<keyword evidence="1" id="KW-0472">Membrane</keyword>
<keyword evidence="1" id="KW-0812">Transmembrane</keyword>
<evidence type="ECO:0000313" key="3">
    <source>
        <dbReference type="Proteomes" id="UP001595075"/>
    </source>
</evidence>
<feature type="transmembrane region" description="Helical" evidence="1">
    <location>
        <begin position="92"/>
        <end position="111"/>
    </location>
</feature>
<reference evidence="2 3" key="1">
    <citation type="journal article" date="2024" name="Commun. Biol.">
        <title>Comparative genomic analysis of thermophilic fungi reveals convergent evolutionary adaptations and gene losses.</title>
        <authorList>
            <person name="Steindorff A.S."/>
            <person name="Aguilar-Pontes M.V."/>
            <person name="Robinson A.J."/>
            <person name="Andreopoulos B."/>
            <person name="LaButti K."/>
            <person name="Kuo A."/>
            <person name="Mondo S."/>
            <person name="Riley R."/>
            <person name="Otillar R."/>
            <person name="Haridas S."/>
            <person name="Lipzen A."/>
            <person name="Grimwood J."/>
            <person name="Schmutz J."/>
            <person name="Clum A."/>
            <person name="Reid I.D."/>
            <person name="Moisan M.C."/>
            <person name="Butler G."/>
            <person name="Nguyen T.T.M."/>
            <person name="Dewar K."/>
            <person name="Conant G."/>
            <person name="Drula E."/>
            <person name="Henrissat B."/>
            <person name="Hansel C."/>
            <person name="Singer S."/>
            <person name="Hutchinson M.I."/>
            <person name="de Vries R.P."/>
            <person name="Natvig D.O."/>
            <person name="Powell A.J."/>
            <person name="Tsang A."/>
            <person name="Grigoriev I.V."/>
        </authorList>
    </citation>
    <scope>NUCLEOTIDE SEQUENCE [LARGE SCALE GENOMIC DNA]</scope>
    <source>
        <strain evidence="2 3">CBS 494.80</strain>
    </source>
</reference>
<evidence type="ECO:0008006" key="4">
    <source>
        <dbReference type="Google" id="ProtNLM"/>
    </source>
</evidence>
<organism evidence="2 3">
    <name type="scientific">Oculimacula yallundae</name>
    <dbReference type="NCBI Taxonomy" id="86028"/>
    <lineage>
        <taxon>Eukaryota</taxon>
        <taxon>Fungi</taxon>
        <taxon>Dikarya</taxon>
        <taxon>Ascomycota</taxon>
        <taxon>Pezizomycotina</taxon>
        <taxon>Leotiomycetes</taxon>
        <taxon>Helotiales</taxon>
        <taxon>Ploettnerulaceae</taxon>
        <taxon>Oculimacula</taxon>
    </lineage>
</organism>
<protein>
    <recommendedName>
        <fullName evidence="4">MARVEL domain-containing protein</fullName>
    </recommendedName>
</protein>
<dbReference type="PANTHER" id="PTHR37451">
    <property type="entry name" value="MARVEL DOMAIN"/>
    <property type="match status" value="1"/>
</dbReference>